<dbReference type="Gene3D" id="3.40.50.360">
    <property type="match status" value="1"/>
</dbReference>
<organism evidence="1">
    <name type="scientific">marine sediment metagenome</name>
    <dbReference type="NCBI Taxonomy" id="412755"/>
    <lineage>
        <taxon>unclassified sequences</taxon>
        <taxon>metagenomes</taxon>
        <taxon>ecological metagenomes</taxon>
    </lineage>
</organism>
<evidence type="ECO:0008006" key="2">
    <source>
        <dbReference type="Google" id="ProtNLM"/>
    </source>
</evidence>
<dbReference type="SUPFAM" id="SSF52218">
    <property type="entry name" value="Flavoproteins"/>
    <property type="match status" value="1"/>
</dbReference>
<dbReference type="AlphaFoldDB" id="X1GUS2"/>
<sequence>METTIYYFTGTGNSLKAAKDLCEKLNDCELIPIAKFWEIENLASTSEKIGFFFPLYYSGLPKIVLDFVKELDIDKSNYFFAGVTSAEDLNEYPLQQLEKILRAKGKKLNAGLLINMPNNYIIGYDITSEKSQIDFFEKAKKEIDEFSEIVNNGKDNL</sequence>
<name>X1GUS2_9ZZZZ</name>
<proteinExistence type="predicted"/>
<dbReference type="InterPro" id="IPR029039">
    <property type="entry name" value="Flavoprotein-like_sf"/>
</dbReference>
<dbReference type="NCBIfam" id="NF038196">
    <property type="entry name" value="ferrodoxin_EFR1"/>
    <property type="match status" value="1"/>
</dbReference>
<accession>X1GUS2</accession>
<comment type="caution">
    <text evidence="1">The sequence shown here is derived from an EMBL/GenBank/DDBJ whole genome shotgun (WGS) entry which is preliminary data.</text>
</comment>
<dbReference type="EMBL" id="BARU01008816">
    <property type="protein sequence ID" value="GAH45354.1"/>
    <property type="molecule type" value="Genomic_DNA"/>
</dbReference>
<evidence type="ECO:0000313" key="1">
    <source>
        <dbReference type="EMBL" id="GAH45354.1"/>
    </source>
</evidence>
<feature type="non-terminal residue" evidence="1">
    <location>
        <position position="157"/>
    </location>
</feature>
<gene>
    <name evidence="1" type="ORF">S03H2_17139</name>
</gene>
<protein>
    <recommendedName>
        <fullName evidence="2">Flavodoxin-like domain-containing protein</fullName>
    </recommendedName>
</protein>
<dbReference type="InterPro" id="IPR047964">
    <property type="entry name" value="EFR1-like"/>
</dbReference>
<reference evidence="1" key="1">
    <citation type="journal article" date="2014" name="Front. Microbiol.">
        <title>High frequency of phylogenetically diverse reductive dehalogenase-homologous genes in deep subseafloor sedimentary metagenomes.</title>
        <authorList>
            <person name="Kawai M."/>
            <person name="Futagami T."/>
            <person name="Toyoda A."/>
            <person name="Takaki Y."/>
            <person name="Nishi S."/>
            <person name="Hori S."/>
            <person name="Arai W."/>
            <person name="Tsubouchi T."/>
            <person name="Morono Y."/>
            <person name="Uchiyama I."/>
            <person name="Ito T."/>
            <person name="Fujiyama A."/>
            <person name="Inagaki F."/>
            <person name="Takami H."/>
        </authorList>
    </citation>
    <scope>NUCLEOTIDE SEQUENCE</scope>
    <source>
        <strain evidence="1">Expedition CK06-06</strain>
    </source>
</reference>